<dbReference type="PRINTS" id="PR00111">
    <property type="entry name" value="ABHYDROLASE"/>
</dbReference>
<evidence type="ECO:0000313" key="10">
    <source>
        <dbReference type="EMBL" id="PAA60610.1"/>
    </source>
</evidence>
<evidence type="ECO:0000256" key="4">
    <source>
        <dbReference type="ARBA" id="ARBA00037874"/>
    </source>
</evidence>
<comment type="function">
    <text evidence="7">Lipase that preferentially hydrolysis medium-chain saturated monoacylglycerols including 2-arachidonoylglycerol. Through 2-arachidonoylglycerol degradation may regulate endocannabinoid signaling pathways. Also has a lysophosphatidyl lipase activity with a preference for lysophosphatidylglycerol among other lysophospholipids. Also able to degrade bis(monoacylglycero)phosphate (BMP) and constitutes the major enzyme for BMP catabolism. BMP, also known as lysobisphosphatidic acid, is enriched in late endosomes and lysosomes and plays a key role in the formation of intraluminal vesicles and in lipid sorting.</text>
</comment>
<evidence type="ECO:0000256" key="8">
    <source>
        <dbReference type="SAM" id="MobiDB-lite"/>
    </source>
</evidence>
<keyword evidence="11" id="KW-1185">Reference proteome</keyword>
<proteinExistence type="predicted"/>
<dbReference type="EMBL" id="NIVC01002133">
    <property type="protein sequence ID" value="PAA60610.1"/>
    <property type="molecule type" value="Genomic_DNA"/>
</dbReference>
<dbReference type="GO" id="GO:0047372">
    <property type="term" value="F:monoacylglycerol lipase activity"/>
    <property type="evidence" value="ECO:0007669"/>
    <property type="project" value="UniProtKB-EC"/>
</dbReference>
<dbReference type="Gene3D" id="3.40.50.1820">
    <property type="entry name" value="alpha/beta hydrolase"/>
    <property type="match status" value="1"/>
</dbReference>
<dbReference type="InterPro" id="IPR000639">
    <property type="entry name" value="Epox_hydrolase-like"/>
</dbReference>
<feature type="region of interest" description="Disordered" evidence="8">
    <location>
        <begin position="331"/>
        <end position="369"/>
    </location>
</feature>
<dbReference type="STRING" id="282301.A0A267EGG5"/>
<dbReference type="GO" id="GO:0031902">
    <property type="term" value="C:late endosome membrane"/>
    <property type="evidence" value="ECO:0007669"/>
    <property type="project" value="UniProtKB-SubCell"/>
</dbReference>
<dbReference type="GO" id="GO:0005765">
    <property type="term" value="C:lysosomal membrane"/>
    <property type="evidence" value="ECO:0007669"/>
    <property type="project" value="UniProtKB-SubCell"/>
</dbReference>
<comment type="catalytic activity">
    <reaction evidence="1">
        <text>Hydrolyzes glycerol monoesters of long-chain fatty acids.</text>
        <dbReference type="EC" id="3.1.1.23"/>
    </reaction>
</comment>
<dbReference type="OrthoDB" id="428974at2759"/>
<feature type="domain" description="AB hydrolase-1" evidence="9">
    <location>
        <begin position="75"/>
        <end position="306"/>
    </location>
</feature>
<evidence type="ECO:0000256" key="6">
    <source>
        <dbReference type="ARBA" id="ARBA00047662"/>
    </source>
</evidence>
<evidence type="ECO:0000313" key="11">
    <source>
        <dbReference type="Proteomes" id="UP000215902"/>
    </source>
</evidence>
<comment type="caution">
    <text evidence="10">The sequence shown here is derived from an EMBL/GenBank/DDBJ whole genome shotgun (WGS) entry which is preliminary data.</text>
</comment>
<dbReference type="InterPro" id="IPR000073">
    <property type="entry name" value="AB_hydrolase_1"/>
</dbReference>
<comment type="subcellular location">
    <subcellularLocation>
        <location evidence="3">Late endosome membrane</location>
        <topology evidence="3">Single-pass type II membrane protein</topology>
    </subcellularLocation>
    <subcellularLocation>
        <location evidence="4">Lysosome membrane</location>
        <topology evidence="4">Single-pass type II membrane protein</topology>
    </subcellularLocation>
    <subcellularLocation>
        <location evidence="5">Mitochondrion membrane</location>
        <topology evidence="5">Single-pass type II membrane protein</topology>
    </subcellularLocation>
</comment>
<dbReference type="GO" id="GO:0046464">
    <property type="term" value="P:acylglycerol catabolic process"/>
    <property type="evidence" value="ECO:0007669"/>
    <property type="project" value="TreeGrafter"/>
</dbReference>
<dbReference type="GO" id="GO:0031966">
    <property type="term" value="C:mitochondrial membrane"/>
    <property type="evidence" value="ECO:0007669"/>
    <property type="project" value="UniProtKB-SubCell"/>
</dbReference>
<name>A0A267EGG5_9PLAT</name>
<evidence type="ECO:0000259" key="9">
    <source>
        <dbReference type="Pfam" id="PF12697"/>
    </source>
</evidence>
<reference evidence="10 11" key="1">
    <citation type="submission" date="2017-06" db="EMBL/GenBank/DDBJ databases">
        <title>A platform for efficient transgenesis in Macrostomum lignano, a flatworm model organism for stem cell research.</title>
        <authorList>
            <person name="Berezikov E."/>
        </authorList>
    </citation>
    <scope>NUCLEOTIDE SEQUENCE [LARGE SCALE GENOMIC DNA]</scope>
    <source>
        <strain evidence="10">DV1</strain>
        <tissue evidence="10">Whole organism</tissue>
    </source>
</reference>
<dbReference type="SUPFAM" id="SSF53474">
    <property type="entry name" value="alpha/beta-Hydrolases"/>
    <property type="match status" value="1"/>
</dbReference>
<dbReference type="Pfam" id="PF12697">
    <property type="entry name" value="Abhydrolase_6"/>
    <property type="match status" value="1"/>
</dbReference>
<comment type="catalytic activity">
    <reaction evidence="6">
        <text>1-dodecanoylglycerol + H2O = dodecanoate + glycerol + H(+)</text>
        <dbReference type="Rhea" id="RHEA:44316"/>
        <dbReference type="ChEBI" id="CHEBI:15377"/>
        <dbReference type="ChEBI" id="CHEBI:15378"/>
        <dbReference type="ChEBI" id="CHEBI:17754"/>
        <dbReference type="ChEBI" id="CHEBI:18262"/>
        <dbReference type="ChEBI" id="CHEBI:75539"/>
    </reaction>
</comment>
<dbReference type="InterPro" id="IPR050266">
    <property type="entry name" value="AB_hydrolase_sf"/>
</dbReference>
<dbReference type="PANTHER" id="PTHR43798">
    <property type="entry name" value="MONOACYLGLYCEROL LIPASE"/>
    <property type="match status" value="1"/>
</dbReference>
<organism evidence="10 11">
    <name type="scientific">Macrostomum lignano</name>
    <dbReference type="NCBI Taxonomy" id="282301"/>
    <lineage>
        <taxon>Eukaryota</taxon>
        <taxon>Metazoa</taxon>
        <taxon>Spiralia</taxon>
        <taxon>Lophotrochozoa</taxon>
        <taxon>Platyhelminthes</taxon>
        <taxon>Rhabditophora</taxon>
        <taxon>Macrostomorpha</taxon>
        <taxon>Macrostomida</taxon>
        <taxon>Macrostomidae</taxon>
        <taxon>Macrostomum</taxon>
    </lineage>
</organism>
<feature type="region of interest" description="Disordered" evidence="8">
    <location>
        <begin position="1"/>
        <end position="34"/>
    </location>
</feature>
<dbReference type="InterPro" id="IPR029058">
    <property type="entry name" value="AB_hydrolase_fold"/>
</dbReference>
<dbReference type="PANTHER" id="PTHR43798:SF5">
    <property type="entry name" value="MONOACYLGLYCEROL LIPASE ABHD6"/>
    <property type="match status" value="1"/>
</dbReference>
<gene>
    <name evidence="10" type="ORF">BOX15_Mlig000900g2</name>
</gene>
<dbReference type="PRINTS" id="PR00412">
    <property type="entry name" value="EPOXHYDRLASE"/>
</dbReference>
<dbReference type="EC" id="3.1.1.23" evidence="2"/>
<evidence type="ECO:0000256" key="3">
    <source>
        <dbReference type="ARBA" id="ARBA00037797"/>
    </source>
</evidence>
<dbReference type="Proteomes" id="UP000215902">
    <property type="component" value="Unassembled WGS sequence"/>
</dbReference>
<accession>A0A267EGG5</accession>
<evidence type="ECO:0000256" key="1">
    <source>
        <dbReference type="ARBA" id="ARBA00001613"/>
    </source>
</evidence>
<dbReference type="AlphaFoldDB" id="A0A267EGG5"/>
<protein>
    <recommendedName>
        <fullName evidence="2">acylglycerol lipase</fullName>
        <ecNumber evidence="2">3.1.1.23</ecNumber>
    </recommendedName>
</protein>
<evidence type="ECO:0000256" key="5">
    <source>
        <dbReference type="ARBA" id="ARBA00046308"/>
    </source>
</evidence>
<evidence type="ECO:0000256" key="2">
    <source>
        <dbReference type="ARBA" id="ARBA00013254"/>
    </source>
</evidence>
<sequence length="369" mass="39099">MAARVSPADVTVVGVSGNSSAAEPSPPPPLPRTRRELRSGRLLALCHLKPPAPAPGASTSASRSSSSCTRRVAFLFHGVGGSVDVFRHQVPLLLRLGFEVVAQDLLGHGASGTSSNPDDFSFTALRRDAVRLFDELAAPDGDNILLGHSYGTSFVTYLCHERSRMVTLAIQLAGGGPNALGNEPGSVFSCCTCFFVCAGPALRWLVRRRLFRPHGPASGSDRRLAFGVGAREFKMTMNGQCWALGDEIYHAELRTPTLLLHGEFDRLIPLEDQQWMQQTLGGPSQLVTVPNAGHMLMLEQPAAVNAHIAEFIASVAGAGSATAAASVSAAADATAELSQSRPPPPPKSMKSRRNGSVKSLPCGSQLLRY</sequence>
<evidence type="ECO:0000256" key="7">
    <source>
        <dbReference type="ARBA" id="ARBA00049568"/>
    </source>
</evidence>